<proteinExistence type="predicted"/>
<comment type="caution">
    <text evidence="2">The sequence shown here is derived from an EMBL/GenBank/DDBJ whole genome shotgun (WGS) entry which is preliminary data.</text>
</comment>
<sequence>MKIADIATANIEVYEKLKNSTNEIGIFAQYLQNANNYLVNIQALTQKLDDYERRTQIIESAGIFFTKNEKWLAENFDIANLEISAALERFKETSNTNLAKVQESLNGQILNLDNVMRIQQERLKEALTITTEIVTESFINTHQTFEKAISEQQKSLNSKLRKQQNWSKNLRILLLLKKE</sequence>
<protein>
    <submittedName>
        <fullName evidence="2">Uncharacterized protein</fullName>
    </submittedName>
</protein>
<accession>A0A9D7XRA7</accession>
<dbReference type="EMBL" id="JADKGY010000029">
    <property type="protein sequence ID" value="MBK9983861.1"/>
    <property type="molecule type" value="Genomic_DNA"/>
</dbReference>
<dbReference type="AlphaFoldDB" id="A0A9D7XRA7"/>
<organism evidence="2 3">
    <name type="scientific">Candidatus Opimibacter skivensis</name>
    <dbReference type="NCBI Taxonomy" id="2982028"/>
    <lineage>
        <taxon>Bacteria</taxon>
        <taxon>Pseudomonadati</taxon>
        <taxon>Bacteroidota</taxon>
        <taxon>Saprospiria</taxon>
        <taxon>Saprospirales</taxon>
        <taxon>Saprospiraceae</taxon>
        <taxon>Candidatus Opimibacter</taxon>
    </lineage>
</organism>
<evidence type="ECO:0000313" key="2">
    <source>
        <dbReference type="EMBL" id="MBK9983861.1"/>
    </source>
</evidence>
<name>A0A9D7XRA7_9BACT</name>
<feature type="coiled-coil region" evidence="1">
    <location>
        <begin position="34"/>
        <end position="61"/>
    </location>
</feature>
<evidence type="ECO:0000256" key="1">
    <source>
        <dbReference type="SAM" id="Coils"/>
    </source>
</evidence>
<keyword evidence="1" id="KW-0175">Coiled coil</keyword>
<gene>
    <name evidence="2" type="ORF">IPP15_16080</name>
</gene>
<evidence type="ECO:0000313" key="3">
    <source>
        <dbReference type="Proteomes" id="UP000808337"/>
    </source>
</evidence>
<reference evidence="2 3" key="1">
    <citation type="submission" date="2020-10" db="EMBL/GenBank/DDBJ databases">
        <title>Connecting structure to function with the recovery of over 1000 high-quality activated sludge metagenome-assembled genomes encoding full-length rRNA genes using long-read sequencing.</title>
        <authorList>
            <person name="Singleton C.M."/>
            <person name="Petriglieri F."/>
            <person name="Kristensen J.M."/>
            <person name="Kirkegaard R.H."/>
            <person name="Michaelsen T.Y."/>
            <person name="Andersen M.H."/>
            <person name="Karst S.M."/>
            <person name="Dueholm M.S."/>
            <person name="Nielsen P.H."/>
            <person name="Albertsen M."/>
        </authorList>
    </citation>
    <scope>NUCLEOTIDE SEQUENCE [LARGE SCALE GENOMIC DNA]</scope>
    <source>
        <strain evidence="2">Ribe_18-Q3-R11-54_MAXAC.273</strain>
    </source>
</reference>
<dbReference type="Proteomes" id="UP000808337">
    <property type="component" value="Unassembled WGS sequence"/>
</dbReference>